<feature type="domain" description="Peptide methionine sulphoxide reductase MsrA" evidence="6">
    <location>
        <begin position="42"/>
        <end position="194"/>
    </location>
</feature>
<comment type="catalytic activity">
    <reaction evidence="2 4">
        <text>L-methionyl-[protein] + [thioredoxin]-disulfide + H2O = L-methionyl-(S)-S-oxide-[protein] + [thioredoxin]-dithiol</text>
        <dbReference type="Rhea" id="RHEA:14217"/>
        <dbReference type="Rhea" id="RHEA-COMP:10698"/>
        <dbReference type="Rhea" id="RHEA-COMP:10700"/>
        <dbReference type="Rhea" id="RHEA-COMP:12313"/>
        <dbReference type="Rhea" id="RHEA-COMP:12315"/>
        <dbReference type="ChEBI" id="CHEBI:15377"/>
        <dbReference type="ChEBI" id="CHEBI:16044"/>
        <dbReference type="ChEBI" id="CHEBI:29950"/>
        <dbReference type="ChEBI" id="CHEBI:44120"/>
        <dbReference type="ChEBI" id="CHEBI:50058"/>
        <dbReference type="EC" id="1.8.4.11"/>
    </reaction>
</comment>
<organism evidence="7 8">
    <name type="scientific">Phyllobacterium ifriqiyense</name>
    <dbReference type="NCBI Taxonomy" id="314238"/>
    <lineage>
        <taxon>Bacteria</taxon>
        <taxon>Pseudomonadati</taxon>
        <taxon>Pseudomonadota</taxon>
        <taxon>Alphaproteobacteria</taxon>
        <taxon>Hyphomicrobiales</taxon>
        <taxon>Phyllobacteriaceae</taxon>
        <taxon>Phyllobacterium</taxon>
    </lineage>
</organism>
<feature type="signal peptide" evidence="5">
    <location>
        <begin position="1"/>
        <end position="21"/>
    </location>
</feature>
<gene>
    <name evidence="4" type="primary">msrA</name>
    <name evidence="7" type="ORF">QFZ34_003432</name>
</gene>
<keyword evidence="5" id="KW-0732">Signal</keyword>
<keyword evidence="8" id="KW-1185">Reference proteome</keyword>
<evidence type="ECO:0000256" key="3">
    <source>
        <dbReference type="ARBA" id="ARBA00048782"/>
    </source>
</evidence>
<evidence type="ECO:0000256" key="2">
    <source>
        <dbReference type="ARBA" id="ARBA00047806"/>
    </source>
</evidence>
<feature type="chain" id="PRO_5047100252" description="Peptide methionine sulfoxide reductase MsrA" evidence="5">
    <location>
        <begin position="22"/>
        <end position="228"/>
    </location>
</feature>
<dbReference type="HAMAP" id="MF_01401">
    <property type="entry name" value="MsrA"/>
    <property type="match status" value="1"/>
</dbReference>
<dbReference type="Proteomes" id="UP001237780">
    <property type="component" value="Unassembled WGS sequence"/>
</dbReference>
<dbReference type="PANTHER" id="PTHR43774:SF1">
    <property type="entry name" value="PEPTIDE METHIONINE SULFOXIDE REDUCTASE MSRA 2"/>
    <property type="match status" value="1"/>
</dbReference>
<reference evidence="7 8" key="1">
    <citation type="submission" date="2023-07" db="EMBL/GenBank/DDBJ databases">
        <title>Comparative genomics of wheat-associated soil bacteria to identify genetic determinants of phenazine resistance.</title>
        <authorList>
            <person name="Mouncey N."/>
        </authorList>
    </citation>
    <scope>NUCLEOTIDE SEQUENCE [LARGE SCALE GENOMIC DNA]</scope>
    <source>
        <strain evidence="7 8">W4I11</strain>
    </source>
</reference>
<name>A0ABU0SC15_9HYPH</name>
<feature type="active site" evidence="4">
    <location>
        <position position="49"/>
    </location>
</feature>
<dbReference type="EC" id="1.8.4.11" evidence="4"/>
<dbReference type="InterPro" id="IPR036509">
    <property type="entry name" value="Met_Sox_Rdtase_MsrA_sf"/>
</dbReference>
<dbReference type="SUPFAM" id="SSF55068">
    <property type="entry name" value="Peptide methionine sulfoxide reductase"/>
    <property type="match status" value="1"/>
</dbReference>
<dbReference type="GO" id="GO:0008113">
    <property type="term" value="F:peptide-methionine (S)-S-oxide reductase activity"/>
    <property type="evidence" value="ECO:0007669"/>
    <property type="project" value="UniProtKB-EC"/>
</dbReference>
<dbReference type="Pfam" id="PF01625">
    <property type="entry name" value="PMSR"/>
    <property type="match status" value="1"/>
</dbReference>
<dbReference type="EMBL" id="JAUSZT010000003">
    <property type="protein sequence ID" value="MDQ0998250.1"/>
    <property type="molecule type" value="Genomic_DNA"/>
</dbReference>
<dbReference type="PANTHER" id="PTHR43774">
    <property type="entry name" value="PEPTIDE METHIONINE SULFOXIDE REDUCTASE"/>
    <property type="match status" value="1"/>
</dbReference>
<sequence length="228" mass="24951">MKLRYLLLATTLLFAPAMAFAESVTMVPPPAMDQSIAAGTEKIVLAGGCFWGVQGVYQHMKGVTNAVSGYSGGEKGTANYDLVSGGDTGHAEAVEVTFDPKTVSLGKILQVYFSVAHNPTELNRQGPDTGTQYRSAVFTTSVDQEKVVKAYIDQLDKAKVYSDPIVTKVEPLKAFYTAEAYHQDYATINPTQPYIVYNDLPKIKNLSKLFPQEYREKPVLVSEVQPTN</sequence>
<dbReference type="RefSeq" id="WP_370878802.1">
    <property type="nucleotide sequence ID" value="NZ_JAUSZT010000003.1"/>
</dbReference>
<dbReference type="NCBIfam" id="TIGR00401">
    <property type="entry name" value="msrA"/>
    <property type="match status" value="1"/>
</dbReference>
<evidence type="ECO:0000256" key="1">
    <source>
        <dbReference type="ARBA" id="ARBA00023002"/>
    </source>
</evidence>
<evidence type="ECO:0000313" key="8">
    <source>
        <dbReference type="Proteomes" id="UP001237780"/>
    </source>
</evidence>
<comment type="caution">
    <text evidence="7">The sequence shown here is derived from an EMBL/GenBank/DDBJ whole genome shotgun (WGS) entry which is preliminary data.</text>
</comment>
<evidence type="ECO:0000313" key="7">
    <source>
        <dbReference type="EMBL" id="MDQ0998250.1"/>
    </source>
</evidence>
<evidence type="ECO:0000256" key="4">
    <source>
        <dbReference type="HAMAP-Rule" id="MF_01401"/>
    </source>
</evidence>
<comment type="function">
    <text evidence="4">Has an important function as a repair enzyme for proteins that have been inactivated by oxidation. Catalyzes the reversible oxidation-reduction of methionine sulfoxide in proteins to methionine.</text>
</comment>
<comment type="catalytic activity">
    <reaction evidence="3 4">
        <text>[thioredoxin]-disulfide + L-methionine + H2O = L-methionine (S)-S-oxide + [thioredoxin]-dithiol</text>
        <dbReference type="Rhea" id="RHEA:19993"/>
        <dbReference type="Rhea" id="RHEA-COMP:10698"/>
        <dbReference type="Rhea" id="RHEA-COMP:10700"/>
        <dbReference type="ChEBI" id="CHEBI:15377"/>
        <dbReference type="ChEBI" id="CHEBI:29950"/>
        <dbReference type="ChEBI" id="CHEBI:50058"/>
        <dbReference type="ChEBI" id="CHEBI:57844"/>
        <dbReference type="ChEBI" id="CHEBI:58772"/>
        <dbReference type="EC" id="1.8.4.11"/>
    </reaction>
</comment>
<proteinExistence type="inferred from homology"/>
<accession>A0ABU0SC15</accession>
<protein>
    <recommendedName>
        <fullName evidence="4">Peptide methionine sulfoxide reductase MsrA</fullName>
        <shortName evidence="4">Protein-methionine-S-oxide reductase</shortName>
        <ecNumber evidence="4">1.8.4.11</ecNumber>
    </recommendedName>
    <alternativeName>
        <fullName evidence="4">Peptide-methionine (S)-S-oxide reductase</fullName>
        <shortName evidence="4">Peptide Met(O) reductase</shortName>
    </alternativeName>
</protein>
<keyword evidence="1 4" id="KW-0560">Oxidoreductase</keyword>
<evidence type="ECO:0000259" key="6">
    <source>
        <dbReference type="Pfam" id="PF01625"/>
    </source>
</evidence>
<evidence type="ECO:0000256" key="5">
    <source>
        <dbReference type="SAM" id="SignalP"/>
    </source>
</evidence>
<dbReference type="InterPro" id="IPR002569">
    <property type="entry name" value="Met_Sox_Rdtase_MsrA_dom"/>
</dbReference>
<comment type="similarity">
    <text evidence="4">Belongs to the MsrA Met sulfoxide reductase family.</text>
</comment>
<dbReference type="Gene3D" id="3.30.1060.10">
    <property type="entry name" value="Peptide methionine sulphoxide reductase MsrA"/>
    <property type="match status" value="1"/>
</dbReference>